<dbReference type="PANTHER" id="PTHR43822">
    <property type="entry name" value="HOMOACONITASE, MITOCHONDRIAL-RELATED"/>
    <property type="match status" value="1"/>
</dbReference>
<dbReference type="VEuPathDB" id="FungiDB:MYCFIDRAFT_190021"/>
<dbReference type="Proteomes" id="UP000016932">
    <property type="component" value="Unassembled WGS sequence"/>
</dbReference>
<dbReference type="Gene3D" id="3.30.499.10">
    <property type="entry name" value="Aconitase, domain 3"/>
    <property type="match status" value="2"/>
</dbReference>
<keyword evidence="2" id="KW-0479">Metal-binding</keyword>
<evidence type="ECO:0000313" key="8">
    <source>
        <dbReference type="EMBL" id="EME80585.1"/>
    </source>
</evidence>
<organism evidence="8 9">
    <name type="scientific">Pseudocercospora fijiensis (strain CIRAD86)</name>
    <name type="common">Black leaf streak disease fungus</name>
    <name type="synonym">Mycosphaerella fijiensis</name>
    <dbReference type="NCBI Taxonomy" id="383855"/>
    <lineage>
        <taxon>Eukaryota</taxon>
        <taxon>Fungi</taxon>
        <taxon>Dikarya</taxon>
        <taxon>Ascomycota</taxon>
        <taxon>Pezizomycotina</taxon>
        <taxon>Dothideomycetes</taxon>
        <taxon>Dothideomycetidae</taxon>
        <taxon>Mycosphaerellales</taxon>
        <taxon>Mycosphaerellaceae</taxon>
        <taxon>Pseudocercospora</taxon>
    </lineage>
</organism>
<evidence type="ECO:0000256" key="2">
    <source>
        <dbReference type="ARBA" id="ARBA00022723"/>
    </source>
</evidence>
<keyword evidence="3" id="KW-0408">Iron</keyword>
<dbReference type="SUPFAM" id="SSF53732">
    <property type="entry name" value="Aconitase iron-sulfur domain"/>
    <property type="match status" value="1"/>
</dbReference>
<dbReference type="GO" id="GO:0051536">
    <property type="term" value="F:iron-sulfur cluster binding"/>
    <property type="evidence" value="ECO:0007669"/>
    <property type="project" value="UniProtKB-KW"/>
</dbReference>
<dbReference type="KEGG" id="pfj:MYCFIDRAFT_190021"/>
<dbReference type="NCBIfam" id="TIGR02087">
    <property type="entry name" value="LEUD_arch"/>
    <property type="match status" value="1"/>
</dbReference>
<dbReference type="GO" id="GO:0046872">
    <property type="term" value="F:metal ion binding"/>
    <property type="evidence" value="ECO:0007669"/>
    <property type="project" value="UniProtKB-KW"/>
</dbReference>
<dbReference type="InterPro" id="IPR015928">
    <property type="entry name" value="Aconitase/3IPM_dehydase_swvl"/>
</dbReference>
<keyword evidence="5" id="KW-0456">Lyase</keyword>
<dbReference type="InterPro" id="IPR018136">
    <property type="entry name" value="Aconitase_4Fe-4S_BS"/>
</dbReference>
<keyword evidence="9" id="KW-1185">Reference proteome</keyword>
<keyword evidence="4" id="KW-0411">Iron-sulfur</keyword>
<evidence type="ECO:0000259" key="7">
    <source>
        <dbReference type="Pfam" id="PF00694"/>
    </source>
</evidence>
<evidence type="ECO:0000256" key="1">
    <source>
        <dbReference type="ARBA" id="ARBA00007185"/>
    </source>
</evidence>
<dbReference type="OrthoDB" id="419183at2759"/>
<dbReference type="Gene3D" id="3.20.19.10">
    <property type="entry name" value="Aconitase, domain 4"/>
    <property type="match status" value="1"/>
</dbReference>
<dbReference type="CDD" id="cd01577">
    <property type="entry name" value="IPMI_Swivel"/>
    <property type="match status" value="1"/>
</dbReference>
<dbReference type="InterPro" id="IPR000573">
    <property type="entry name" value="AconitaseA/IPMdHydase_ssu_swvl"/>
</dbReference>
<evidence type="ECO:0000256" key="4">
    <source>
        <dbReference type="ARBA" id="ARBA00023014"/>
    </source>
</evidence>
<accession>M2YS70</accession>
<dbReference type="PROSITE" id="PS01244">
    <property type="entry name" value="ACONITASE_2"/>
    <property type="match status" value="1"/>
</dbReference>
<dbReference type="InterPro" id="IPR050067">
    <property type="entry name" value="IPM_dehydratase_rel_enz"/>
</dbReference>
<evidence type="ECO:0008006" key="10">
    <source>
        <dbReference type="Google" id="ProtNLM"/>
    </source>
</evidence>
<dbReference type="eggNOG" id="KOG0454">
    <property type="taxonomic scope" value="Eukaryota"/>
</dbReference>
<dbReference type="STRING" id="383855.M2YS70"/>
<dbReference type="PANTHER" id="PTHR43822:SF2">
    <property type="entry name" value="HOMOACONITASE, MITOCHONDRIAL"/>
    <property type="match status" value="1"/>
</dbReference>
<dbReference type="RefSeq" id="XP_007929475.1">
    <property type="nucleotide sequence ID" value="XM_007931284.1"/>
</dbReference>
<feature type="domain" description="Aconitase/3-isopropylmalate dehydratase large subunit alpha/beta/alpha" evidence="6">
    <location>
        <begin position="417"/>
        <end position="535"/>
    </location>
</feature>
<dbReference type="GO" id="GO:0016836">
    <property type="term" value="F:hydro-lyase activity"/>
    <property type="evidence" value="ECO:0007669"/>
    <property type="project" value="InterPro"/>
</dbReference>
<evidence type="ECO:0000313" key="9">
    <source>
        <dbReference type="Proteomes" id="UP000016932"/>
    </source>
</evidence>
<dbReference type="InterPro" id="IPR011827">
    <property type="entry name" value="LeuD_type2/HacB/DmdB"/>
</dbReference>
<evidence type="ECO:0000256" key="3">
    <source>
        <dbReference type="ARBA" id="ARBA00023004"/>
    </source>
</evidence>
<feature type="domain" description="Aconitase A/isopropylmalate dehydratase small subunit swivel" evidence="7">
    <location>
        <begin position="657"/>
        <end position="719"/>
    </location>
</feature>
<dbReference type="InterPro" id="IPR001030">
    <property type="entry name" value="Acoase/IPM_deHydtase_lsu_aba"/>
</dbReference>
<dbReference type="AlphaFoldDB" id="M2YS70"/>
<dbReference type="InterPro" id="IPR036008">
    <property type="entry name" value="Aconitase_4Fe-4S_dom"/>
</dbReference>
<dbReference type="InterPro" id="IPR015931">
    <property type="entry name" value="Acnase/IPM_dHydase_lsu_aba_1/3"/>
</dbReference>
<dbReference type="GO" id="GO:0170034">
    <property type="term" value="P:L-amino acid biosynthetic process"/>
    <property type="evidence" value="ECO:0007669"/>
    <property type="project" value="UniProtKB-ARBA"/>
</dbReference>
<dbReference type="PRINTS" id="PR00415">
    <property type="entry name" value="ACONITASE"/>
</dbReference>
<dbReference type="Pfam" id="PF00694">
    <property type="entry name" value="Aconitase_C"/>
    <property type="match status" value="1"/>
</dbReference>
<proteinExistence type="inferred from homology"/>
<sequence length="805" mass="87354">MIAITHDTFISRLQDILRSAPPSDVVGSIAWLASELNTNGYFAEEQTIRHVLDLCNADVELGGLGISDLPWSAVDAATLDRVVCLTEAWLAAMKSRESTRPLPKPLLDKPEGRRPMTLAAKILAHHALSVEDAHGVNVGDFLRVSVDWVIASELSWVGMKHSVTSLNMRPRAWRNDRFWLAGDHAVDPRIYEQKRVRDLMHGLEEARKDLKMTENQGSNYTILHTEFVRERAEPGMLVLGSDSHTCSAGAVSALAIGLGAADVMAALATGETWLKVPECIRIDFVGQPLWYVGGKDIVLDILRQLKRNTHAADRVVEFGGPGIAALSCDARFAISNMCTELGAITGIFEPDSIVQNFVKGRKASFYKSNSIYFTADTDAPYEEKFVIDLSQVEPYIALYPSPDQVEPVTSQLGMPFDGIFIGACTTTEEDLVLAALVLEAGLAMGLTMAPGKRVMVPGSLPIVHNLRKLGLLEIFTRCGWEQPAPACSLCLGIGADVAESGTRWLSSQNRNFKNRMGKGAIGHICSAATAAASSFSMTLTNPKDILEHVSEEKYLTYLARVTPTKRRIGKPVAENVTKPTYTEPLLCTDAGSVPAPPLETNGNGAAKQTLEKIESRIFRMGDYVDTDAIIPAAACINSPSDEDLGNHCFEFAHPDFRHAVRSGSAVVVAGKAFGCGSSREEAPRALKGLGVKCVIAKSLAYIFARNMPNIGMLAITITDEDFYRVAEDGESIEIDVEGRKVKIGSRSWPFSLGSTELHLINLGGLGMALKKHGNHLFAAIGPKNHGSTSGRGDEFGVATYDEFEW</sequence>
<gene>
    <name evidence="8" type="ORF">MYCFIDRAFT_190021</name>
</gene>
<name>M2YS70_PSEFD</name>
<comment type="similarity">
    <text evidence="1">Belongs to the aconitase/IPM isomerase family.</text>
</comment>
<evidence type="ECO:0000259" key="6">
    <source>
        <dbReference type="Pfam" id="PF00330"/>
    </source>
</evidence>
<dbReference type="InterPro" id="IPR033940">
    <property type="entry name" value="IPMI_Swivel"/>
</dbReference>
<dbReference type="Pfam" id="PF00330">
    <property type="entry name" value="Aconitase"/>
    <property type="match status" value="2"/>
</dbReference>
<feature type="domain" description="Aconitase/3-isopropylmalate dehydratase large subunit alpha/beta/alpha" evidence="6">
    <location>
        <begin position="195"/>
        <end position="412"/>
    </location>
</feature>
<dbReference type="HOGENOM" id="CLU_006714_3_3_1"/>
<dbReference type="EMBL" id="KB446561">
    <property type="protein sequence ID" value="EME80585.1"/>
    <property type="molecule type" value="Genomic_DNA"/>
</dbReference>
<evidence type="ECO:0000256" key="5">
    <source>
        <dbReference type="ARBA" id="ARBA00023239"/>
    </source>
</evidence>
<protein>
    <recommendedName>
        <fullName evidence="10">Aconitase/3-isopropylmalate dehydratase large subunit alpha/beta/alpha domain-containing protein</fullName>
    </recommendedName>
</protein>
<dbReference type="SUPFAM" id="SSF52016">
    <property type="entry name" value="LeuD/IlvD-like"/>
    <property type="match status" value="1"/>
</dbReference>
<dbReference type="GeneID" id="19335115"/>
<dbReference type="GO" id="GO:0170038">
    <property type="term" value="P:proteinogenic amino acid biosynthetic process"/>
    <property type="evidence" value="ECO:0007669"/>
    <property type="project" value="UniProtKB-ARBA"/>
</dbReference>
<reference evidence="8 9" key="1">
    <citation type="journal article" date="2012" name="PLoS Pathog.">
        <title>Diverse lifestyles and strategies of plant pathogenesis encoded in the genomes of eighteen Dothideomycetes fungi.</title>
        <authorList>
            <person name="Ohm R.A."/>
            <person name="Feau N."/>
            <person name="Henrissat B."/>
            <person name="Schoch C.L."/>
            <person name="Horwitz B.A."/>
            <person name="Barry K.W."/>
            <person name="Condon B.J."/>
            <person name="Copeland A.C."/>
            <person name="Dhillon B."/>
            <person name="Glaser F."/>
            <person name="Hesse C.N."/>
            <person name="Kosti I."/>
            <person name="LaButti K."/>
            <person name="Lindquist E.A."/>
            <person name="Lucas S."/>
            <person name="Salamov A.A."/>
            <person name="Bradshaw R.E."/>
            <person name="Ciuffetti L."/>
            <person name="Hamelin R.C."/>
            <person name="Kema G.H.J."/>
            <person name="Lawrence C."/>
            <person name="Scott J.A."/>
            <person name="Spatafora J.W."/>
            <person name="Turgeon B.G."/>
            <person name="de Wit P.J.G.M."/>
            <person name="Zhong S."/>
            <person name="Goodwin S.B."/>
            <person name="Grigoriev I.V."/>
        </authorList>
    </citation>
    <scope>NUCLEOTIDE SEQUENCE [LARGE SCALE GENOMIC DNA]</scope>
    <source>
        <strain evidence="8 9">CIRAD86</strain>
    </source>
</reference>